<comment type="caution">
    <text evidence="3">The sequence shown here is derived from an EMBL/GenBank/DDBJ whole genome shotgun (WGS) entry which is preliminary data.</text>
</comment>
<evidence type="ECO:0000256" key="2">
    <source>
        <dbReference type="SAM" id="SignalP"/>
    </source>
</evidence>
<feature type="region of interest" description="Disordered" evidence="1">
    <location>
        <begin position="351"/>
        <end position="372"/>
    </location>
</feature>
<evidence type="ECO:0000313" key="4">
    <source>
        <dbReference type="Proteomes" id="UP000813824"/>
    </source>
</evidence>
<feature type="compositionally biased region" description="Low complexity" evidence="1">
    <location>
        <begin position="646"/>
        <end position="661"/>
    </location>
</feature>
<feature type="chain" id="PRO_5035443081" evidence="2">
    <location>
        <begin position="22"/>
        <end position="670"/>
    </location>
</feature>
<reference evidence="3" key="1">
    <citation type="journal article" date="2021" name="New Phytol.">
        <title>Evolutionary innovations through gain and loss of genes in the ectomycorrhizal Boletales.</title>
        <authorList>
            <person name="Wu G."/>
            <person name="Miyauchi S."/>
            <person name="Morin E."/>
            <person name="Kuo A."/>
            <person name="Drula E."/>
            <person name="Varga T."/>
            <person name="Kohler A."/>
            <person name="Feng B."/>
            <person name="Cao Y."/>
            <person name="Lipzen A."/>
            <person name="Daum C."/>
            <person name="Hundley H."/>
            <person name="Pangilinan J."/>
            <person name="Johnson J."/>
            <person name="Barry K."/>
            <person name="LaButti K."/>
            <person name="Ng V."/>
            <person name="Ahrendt S."/>
            <person name="Min B."/>
            <person name="Choi I.G."/>
            <person name="Park H."/>
            <person name="Plett J.M."/>
            <person name="Magnuson J."/>
            <person name="Spatafora J.W."/>
            <person name="Nagy L.G."/>
            <person name="Henrissat B."/>
            <person name="Grigoriev I.V."/>
            <person name="Yang Z.L."/>
            <person name="Xu J."/>
            <person name="Martin F.M."/>
        </authorList>
    </citation>
    <scope>NUCLEOTIDE SEQUENCE</scope>
    <source>
        <strain evidence="3">KKN 215</strain>
    </source>
</reference>
<feature type="signal peptide" evidence="2">
    <location>
        <begin position="1"/>
        <end position="21"/>
    </location>
</feature>
<protein>
    <submittedName>
        <fullName evidence="3">Uncharacterized protein</fullName>
    </submittedName>
</protein>
<dbReference type="Proteomes" id="UP000813824">
    <property type="component" value="Unassembled WGS sequence"/>
</dbReference>
<proteinExistence type="predicted"/>
<keyword evidence="4" id="KW-1185">Reference proteome</keyword>
<evidence type="ECO:0000256" key="1">
    <source>
        <dbReference type="SAM" id="MobiDB-lite"/>
    </source>
</evidence>
<accession>A0A8K0UE04</accession>
<sequence length="670" mass="76418">MLRCSHQISLLLKRLFTLSFATTTLLSHPYVSPAQNIALVVMSLTAGILLPTHSHTTSCNTVGKRPDLVTLLSTLKNDLPRIERVWNAISREDATSLCVSHVYHADRNGWEMWKVRSGEAFKCINLLLPNAQLGLMRFFCYRYHQCRDLCLQTVWKHKVLASSELWAAARLEVVFLHEVMEQIISEMDPKMKFSGSYKSKAKNWNRKRVPALDAWLAFELRARGDMASYLTGSQDTSQLEGVDQDVLEDKMDAIHVYLNKNKSLVIDDDWLDDKYLPDDEGSTEDDDDGVLNRDQWYQFLKYAGWSESVLAPPYDGWTALPPLHQGLHGEGPVPSQHVTAYVENLLAAVEKPQPPLSSGPSNARPINNRRSRSESLSETFFTGMLLHPDHPSTSRDTLHKRPDLLRLLNELKMDDTMIDRIWASMSDENALSLVLVSSDEWTIVQLEAVFMHEVKELILAEMKLNMKYRGTGRRFKSAKSATWDHKRVAALDAWVAFEIRTRKKDMATFFVNPSAIDMAGVDQDVLEDQLGEHSTARYTVYKYLNNHKDAVVDEDWLDVKYRATLADGEEDPRRAWYDFMHISGWTQVHLTEPYDGWTSAPPLHQGMVGEGPLPTHFVIKYVNSLKAQLQQPQKQGGSICPPPPSQSQSQSQQCQRQQRQIFQHGFSHTR</sequence>
<keyword evidence="2" id="KW-0732">Signal</keyword>
<evidence type="ECO:0000313" key="3">
    <source>
        <dbReference type="EMBL" id="KAH8074211.1"/>
    </source>
</evidence>
<feature type="region of interest" description="Disordered" evidence="1">
    <location>
        <begin position="632"/>
        <end position="670"/>
    </location>
</feature>
<name>A0A8K0UE04_9AGAR</name>
<dbReference type="OrthoDB" id="3332207at2759"/>
<dbReference type="EMBL" id="JAEVFJ010000072">
    <property type="protein sequence ID" value="KAH8074211.1"/>
    <property type="molecule type" value="Genomic_DNA"/>
</dbReference>
<gene>
    <name evidence="3" type="ORF">BXZ70DRAFT_911570</name>
</gene>
<dbReference type="AlphaFoldDB" id="A0A8K0UE04"/>
<organism evidence="3 4">
    <name type="scientific">Cristinia sonorae</name>
    <dbReference type="NCBI Taxonomy" id="1940300"/>
    <lineage>
        <taxon>Eukaryota</taxon>
        <taxon>Fungi</taxon>
        <taxon>Dikarya</taxon>
        <taxon>Basidiomycota</taxon>
        <taxon>Agaricomycotina</taxon>
        <taxon>Agaricomycetes</taxon>
        <taxon>Agaricomycetidae</taxon>
        <taxon>Agaricales</taxon>
        <taxon>Pleurotineae</taxon>
        <taxon>Stephanosporaceae</taxon>
        <taxon>Cristinia</taxon>
    </lineage>
</organism>